<organism evidence="1 2">
    <name type="scientific">Hydnum rufescens UP504</name>
    <dbReference type="NCBI Taxonomy" id="1448309"/>
    <lineage>
        <taxon>Eukaryota</taxon>
        <taxon>Fungi</taxon>
        <taxon>Dikarya</taxon>
        <taxon>Basidiomycota</taxon>
        <taxon>Agaricomycotina</taxon>
        <taxon>Agaricomycetes</taxon>
        <taxon>Cantharellales</taxon>
        <taxon>Hydnaceae</taxon>
        <taxon>Hydnum</taxon>
    </lineage>
</organism>
<gene>
    <name evidence="1" type="ORF">BS47DRAFT_977562</name>
</gene>
<dbReference type="Proteomes" id="UP000886523">
    <property type="component" value="Unassembled WGS sequence"/>
</dbReference>
<protein>
    <submittedName>
        <fullName evidence="1">Uncharacterized protein</fullName>
    </submittedName>
</protein>
<evidence type="ECO:0000313" key="2">
    <source>
        <dbReference type="Proteomes" id="UP000886523"/>
    </source>
</evidence>
<dbReference type="EMBL" id="MU128974">
    <property type="protein sequence ID" value="KAF9513330.1"/>
    <property type="molecule type" value="Genomic_DNA"/>
</dbReference>
<keyword evidence="2" id="KW-1185">Reference proteome</keyword>
<name>A0A9P6AXT4_9AGAM</name>
<evidence type="ECO:0000313" key="1">
    <source>
        <dbReference type="EMBL" id="KAF9513330.1"/>
    </source>
</evidence>
<dbReference type="AlphaFoldDB" id="A0A9P6AXT4"/>
<comment type="caution">
    <text evidence="1">The sequence shown here is derived from an EMBL/GenBank/DDBJ whole genome shotgun (WGS) entry which is preliminary data.</text>
</comment>
<reference evidence="1" key="1">
    <citation type="journal article" date="2020" name="Nat. Commun.">
        <title>Large-scale genome sequencing of mycorrhizal fungi provides insights into the early evolution of symbiotic traits.</title>
        <authorList>
            <person name="Miyauchi S."/>
            <person name="Kiss E."/>
            <person name="Kuo A."/>
            <person name="Drula E."/>
            <person name="Kohler A."/>
            <person name="Sanchez-Garcia M."/>
            <person name="Morin E."/>
            <person name="Andreopoulos B."/>
            <person name="Barry K.W."/>
            <person name="Bonito G."/>
            <person name="Buee M."/>
            <person name="Carver A."/>
            <person name="Chen C."/>
            <person name="Cichocki N."/>
            <person name="Clum A."/>
            <person name="Culley D."/>
            <person name="Crous P.W."/>
            <person name="Fauchery L."/>
            <person name="Girlanda M."/>
            <person name="Hayes R.D."/>
            <person name="Keri Z."/>
            <person name="LaButti K."/>
            <person name="Lipzen A."/>
            <person name="Lombard V."/>
            <person name="Magnuson J."/>
            <person name="Maillard F."/>
            <person name="Murat C."/>
            <person name="Nolan M."/>
            <person name="Ohm R.A."/>
            <person name="Pangilinan J."/>
            <person name="Pereira M.F."/>
            <person name="Perotto S."/>
            <person name="Peter M."/>
            <person name="Pfister S."/>
            <person name="Riley R."/>
            <person name="Sitrit Y."/>
            <person name="Stielow J.B."/>
            <person name="Szollosi G."/>
            <person name="Zifcakova L."/>
            <person name="Stursova M."/>
            <person name="Spatafora J.W."/>
            <person name="Tedersoo L."/>
            <person name="Vaario L.M."/>
            <person name="Yamada A."/>
            <person name="Yan M."/>
            <person name="Wang P."/>
            <person name="Xu J."/>
            <person name="Bruns T."/>
            <person name="Baldrian P."/>
            <person name="Vilgalys R."/>
            <person name="Dunand C."/>
            <person name="Henrissat B."/>
            <person name="Grigoriev I.V."/>
            <person name="Hibbett D."/>
            <person name="Nagy L.G."/>
            <person name="Martin F.M."/>
        </authorList>
    </citation>
    <scope>NUCLEOTIDE SEQUENCE</scope>
    <source>
        <strain evidence="1">UP504</strain>
    </source>
</reference>
<sequence>MFRSKYQKNYERTNAEKEVRALSGLPPAILPSSGSTMLHNQFPVATYLNSPDYYSGGAGALVPTGSLMPSAGYRPYSPYYPAGGLGNYVGSAYQHPYSHMSQHPYSYGYGGYGGYGVSAFLVATCVIDIPTTIIS</sequence>
<accession>A0A9P6AXT4</accession>
<proteinExistence type="predicted"/>